<evidence type="ECO:0000313" key="3">
    <source>
        <dbReference type="Proteomes" id="UP000585905"/>
    </source>
</evidence>
<dbReference type="InterPro" id="IPR012337">
    <property type="entry name" value="RNaseH-like_sf"/>
</dbReference>
<dbReference type="InterPro" id="IPR050900">
    <property type="entry name" value="Transposase_IS3/IS150/IS904"/>
</dbReference>
<feature type="domain" description="Integrase catalytic" evidence="1">
    <location>
        <begin position="36"/>
        <end position="163"/>
    </location>
</feature>
<dbReference type="GO" id="GO:0015074">
    <property type="term" value="P:DNA integration"/>
    <property type="evidence" value="ECO:0007669"/>
    <property type="project" value="InterPro"/>
</dbReference>
<dbReference type="GO" id="GO:0003676">
    <property type="term" value="F:nucleic acid binding"/>
    <property type="evidence" value="ECO:0007669"/>
    <property type="project" value="InterPro"/>
</dbReference>
<dbReference type="SUPFAM" id="SSF53098">
    <property type="entry name" value="Ribonuclease H-like"/>
    <property type="match status" value="1"/>
</dbReference>
<dbReference type="Gene3D" id="3.30.420.10">
    <property type="entry name" value="Ribonuclease H-like superfamily/Ribonuclease H"/>
    <property type="match status" value="1"/>
</dbReference>
<name>A0A839E6R5_9MICO</name>
<dbReference type="PANTHER" id="PTHR46889:SF4">
    <property type="entry name" value="TRANSPOSASE INSO FOR INSERTION SEQUENCE ELEMENT IS911B-RELATED"/>
    <property type="match status" value="1"/>
</dbReference>
<gene>
    <name evidence="2" type="ORF">FHX53_001065</name>
</gene>
<reference evidence="2 3" key="1">
    <citation type="submission" date="2020-07" db="EMBL/GenBank/DDBJ databases">
        <title>Sequencing the genomes of 1000 actinobacteria strains.</title>
        <authorList>
            <person name="Klenk H.-P."/>
        </authorList>
    </citation>
    <scope>NUCLEOTIDE SEQUENCE [LARGE SCALE GENOMIC DNA]</scope>
    <source>
        <strain evidence="2 3">DSM 19663</strain>
    </source>
</reference>
<dbReference type="AlphaFoldDB" id="A0A839E6R5"/>
<evidence type="ECO:0000259" key="1">
    <source>
        <dbReference type="PROSITE" id="PS50994"/>
    </source>
</evidence>
<protein>
    <submittedName>
        <fullName evidence="2">Transposase InsO family protein</fullName>
    </submittedName>
</protein>
<dbReference type="RefSeq" id="WP_182490319.1">
    <property type="nucleotide sequence ID" value="NZ_BAAAOV010000014.1"/>
</dbReference>
<organism evidence="2 3">
    <name type="scientific">Microcella alkalica</name>
    <dbReference type="NCBI Taxonomy" id="355930"/>
    <lineage>
        <taxon>Bacteria</taxon>
        <taxon>Bacillati</taxon>
        <taxon>Actinomycetota</taxon>
        <taxon>Actinomycetes</taxon>
        <taxon>Micrococcales</taxon>
        <taxon>Microbacteriaceae</taxon>
        <taxon>Microcella</taxon>
    </lineage>
</organism>
<sequence>MCSQIDITSAFERKKRGKNGLVVPPVRDDLAHREFSVARPDALWLCDITEHPIGEGTLYLCAIKDIFSNHIVGNSIADRMTSELAVSALRMAIQRRNPTGTIVHSDRGSQFRSRRFHEELDRHGLVGTMGRVGAAGGKAAMESFFALLQKLVRNSRRWSSKRS</sequence>
<dbReference type="EMBL" id="JACGWX010000002">
    <property type="protein sequence ID" value="MBA8847480.1"/>
    <property type="molecule type" value="Genomic_DNA"/>
</dbReference>
<proteinExistence type="predicted"/>
<accession>A0A839E6R5</accession>
<dbReference type="PANTHER" id="PTHR46889">
    <property type="entry name" value="TRANSPOSASE INSF FOR INSERTION SEQUENCE IS3B-RELATED"/>
    <property type="match status" value="1"/>
</dbReference>
<dbReference type="PROSITE" id="PS50994">
    <property type="entry name" value="INTEGRASE"/>
    <property type="match status" value="1"/>
</dbReference>
<dbReference type="InterPro" id="IPR036397">
    <property type="entry name" value="RNaseH_sf"/>
</dbReference>
<evidence type="ECO:0000313" key="2">
    <source>
        <dbReference type="EMBL" id="MBA8847480.1"/>
    </source>
</evidence>
<dbReference type="InterPro" id="IPR001584">
    <property type="entry name" value="Integrase_cat-core"/>
</dbReference>
<dbReference type="Proteomes" id="UP000585905">
    <property type="component" value="Unassembled WGS sequence"/>
</dbReference>
<dbReference type="Pfam" id="PF00665">
    <property type="entry name" value="rve"/>
    <property type="match status" value="1"/>
</dbReference>
<comment type="caution">
    <text evidence="2">The sequence shown here is derived from an EMBL/GenBank/DDBJ whole genome shotgun (WGS) entry which is preliminary data.</text>
</comment>
<keyword evidence="3" id="KW-1185">Reference proteome</keyword>